<reference evidence="1" key="1">
    <citation type="submission" date="2021-02" db="EMBL/GenBank/DDBJ databases">
        <authorList>
            <person name="Nowell W R."/>
        </authorList>
    </citation>
    <scope>NUCLEOTIDE SEQUENCE</scope>
</reference>
<comment type="caution">
    <text evidence="1">The sequence shown here is derived from an EMBL/GenBank/DDBJ whole genome shotgun (WGS) entry which is preliminary data.</text>
</comment>
<organism evidence="1 2">
    <name type="scientific">Didymodactylos carnosus</name>
    <dbReference type="NCBI Taxonomy" id="1234261"/>
    <lineage>
        <taxon>Eukaryota</taxon>
        <taxon>Metazoa</taxon>
        <taxon>Spiralia</taxon>
        <taxon>Gnathifera</taxon>
        <taxon>Rotifera</taxon>
        <taxon>Eurotatoria</taxon>
        <taxon>Bdelloidea</taxon>
        <taxon>Philodinida</taxon>
        <taxon>Philodinidae</taxon>
        <taxon>Didymodactylos</taxon>
    </lineage>
</organism>
<evidence type="ECO:0000313" key="2">
    <source>
        <dbReference type="Proteomes" id="UP000681722"/>
    </source>
</evidence>
<gene>
    <name evidence="1" type="ORF">SRO942_LOCUS27830</name>
</gene>
<dbReference type="AlphaFoldDB" id="A0A8S2PWF8"/>
<dbReference type="Proteomes" id="UP000681722">
    <property type="component" value="Unassembled WGS sequence"/>
</dbReference>
<feature type="non-terminal residue" evidence="1">
    <location>
        <position position="53"/>
    </location>
</feature>
<accession>A0A8S2PWF8</accession>
<sequence length="53" mass="6182">MLTLDGDLGHLTLLIWLKIVPHDNQTFLSKRNELMLGPWRMIIKKQDGLVQIQ</sequence>
<proteinExistence type="predicted"/>
<dbReference type="EMBL" id="CAJOBC010027286">
    <property type="protein sequence ID" value="CAF4074149.1"/>
    <property type="molecule type" value="Genomic_DNA"/>
</dbReference>
<protein>
    <submittedName>
        <fullName evidence="1">Uncharacterized protein</fullName>
    </submittedName>
</protein>
<name>A0A8S2PWF8_9BILA</name>
<evidence type="ECO:0000313" key="1">
    <source>
        <dbReference type="EMBL" id="CAF4074149.1"/>
    </source>
</evidence>